<evidence type="ECO:0000259" key="11">
    <source>
        <dbReference type="PROSITE" id="PS51007"/>
    </source>
</evidence>
<dbReference type="PIRSF" id="PIRSF000294">
    <property type="entry name" value="Cytochrome-c_peroxidase"/>
    <property type="match status" value="1"/>
</dbReference>
<dbReference type="GO" id="GO:0020037">
    <property type="term" value="F:heme binding"/>
    <property type="evidence" value="ECO:0007669"/>
    <property type="project" value="InterPro"/>
</dbReference>
<dbReference type="STRING" id="709032.Sulku_0220"/>
<feature type="binding site" description="axial binding residue" evidence="9">
    <location>
        <position position="273"/>
    </location>
    <ligand>
        <name>heme c</name>
        <dbReference type="ChEBI" id="CHEBI:61717"/>
        <label>2</label>
    </ligand>
    <ligandPart>
        <name>Fe</name>
        <dbReference type="ChEBI" id="CHEBI:18248"/>
    </ligandPart>
</feature>
<evidence type="ECO:0000256" key="5">
    <source>
        <dbReference type="ARBA" id="ARBA00022764"/>
    </source>
</evidence>
<feature type="binding site" description="covalent" evidence="8">
    <location>
        <position position="55"/>
    </location>
    <ligand>
        <name>heme c</name>
        <dbReference type="ChEBI" id="CHEBI:61717"/>
        <label>1</label>
    </ligand>
</feature>
<protein>
    <submittedName>
        <fullName evidence="12">Cytochrome-c peroxidase</fullName>
        <ecNumber evidence="12">1.11.1.5</ecNumber>
    </submittedName>
</protein>
<evidence type="ECO:0000313" key="12">
    <source>
        <dbReference type="EMBL" id="ADR32887.1"/>
    </source>
</evidence>
<evidence type="ECO:0000313" key="13">
    <source>
        <dbReference type="Proteomes" id="UP000008721"/>
    </source>
</evidence>
<dbReference type="PANTHER" id="PTHR30600:SF7">
    <property type="entry name" value="CYTOCHROME C PEROXIDASE-RELATED"/>
    <property type="match status" value="1"/>
</dbReference>
<dbReference type="Proteomes" id="UP000008721">
    <property type="component" value="Chromosome"/>
</dbReference>
<feature type="binding site" description="covalent" evidence="8">
    <location>
        <position position="58"/>
    </location>
    <ligand>
        <name>heme c</name>
        <dbReference type="ChEBI" id="CHEBI:61717"/>
        <label>1</label>
    </ligand>
</feature>
<dbReference type="InterPro" id="IPR051395">
    <property type="entry name" value="Cytochrome_c_Peroxidase/MauG"/>
</dbReference>
<evidence type="ECO:0000256" key="4">
    <source>
        <dbReference type="ARBA" id="ARBA00022729"/>
    </source>
</evidence>
<keyword evidence="3 9" id="KW-0479">Metal-binding</keyword>
<comment type="PTM">
    <text evidence="8">Binds 2 heme groups per subunit.</text>
</comment>
<dbReference type="InterPro" id="IPR009056">
    <property type="entry name" value="Cyt_c-like_dom"/>
</dbReference>
<dbReference type="HOGENOM" id="CLU_034652_1_0_7"/>
<dbReference type="Pfam" id="PF03150">
    <property type="entry name" value="CCP_MauG"/>
    <property type="match status" value="1"/>
</dbReference>
<dbReference type="GO" id="GO:0046872">
    <property type="term" value="F:metal ion binding"/>
    <property type="evidence" value="ECO:0007669"/>
    <property type="project" value="UniProtKB-KW"/>
</dbReference>
<feature type="chain" id="PRO_5003187438" evidence="10">
    <location>
        <begin position="18"/>
        <end position="308"/>
    </location>
</feature>
<dbReference type="eggNOG" id="COG1858">
    <property type="taxonomic scope" value="Bacteria"/>
</dbReference>
<dbReference type="GO" id="GO:0004130">
    <property type="term" value="F:cytochrome-c peroxidase activity"/>
    <property type="evidence" value="ECO:0007669"/>
    <property type="project" value="UniProtKB-EC"/>
</dbReference>
<feature type="binding site" description="covalent" evidence="8">
    <location>
        <position position="201"/>
    </location>
    <ligand>
        <name>heme c</name>
        <dbReference type="ChEBI" id="CHEBI:61717"/>
        <label>2</label>
    </ligand>
</feature>
<dbReference type="OrthoDB" id="9805202at2"/>
<dbReference type="PANTHER" id="PTHR30600">
    <property type="entry name" value="CYTOCHROME C PEROXIDASE-RELATED"/>
    <property type="match status" value="1"/>
</dbReference>
<accession>E4TXX4</accession>
<evidence type="ECO:0000256" key="6">
    <source>
        <dbReference type="ARBA" id="ARBA00023002"/>
    </source>
</evidence>
<feature type="domain" description="Cytochrome c" evidence="11">
    <location>
        <begin position="33"/>
        <end position="165"/>
    </location>
</feature>
<dbReference type="InterPro" id="IPR036909">
    <property type="entry name" value="Cyt_c-like_dom_sf"/>
</dbReference>
<evidence type="ECO:0000256" key="3">
    <source>
        <dbReference type="ARBA" id="ARBA00022723"/>
    </source>
</evidence>
<feature type="domain" description="Cytochrome c" evidence="11">
    <location>
        <begin position="184"/>
        <end position="298"/>
    </location>
</feature>
<keyword evidence="7 9" id="KW-0408">Iron</keyword>
<keyword evidence="12" id="KW-0575">Peroxidase</keyword>
<keyword evidence="5" id="KW-0574">Periplasm</keyword>
<feature type="binding site" description="axial binding residue" evidence="9">
    <location>
        <position position="202"/>
    </location>
    <ligand>
        <name>heme c</name>
        <dbReference type="ChEBI" id="CHEBI:61717"/>
        <label>2</label>
    </ligand>
    <ligandPart>
        <name>Fe</name>
        <dbReference type="ChEBI" id="CHEBI:18248"/>
    </ligandPart>
</feature>
<evidence type="ECO:0000256" key="2">
    <source>
        <dbReference type="ARBA" id="ARBA00022617"/>
    </source>
</evidence>
<feature type="binding site" description="covalent" evidence="8">
    <location>
        <position position="198"/>
    </location>
    <ligand>
        <name>heme c</name>
        <dbReference type="ChEBI" id="CHEBI:61717"/>
        <label>2</label>
    </ligand>
</feature>
<feature type="signal peptide" evidence="10">
    <location>
        <begin position="1"/>
        <end position="17"/>
    </location>
</feature>
<sequence>MKGLIWIVCLLSSLTYAIEPIAPIPQTLPYDPQKAALGQKLFYDPILSKDYSISCASCHKRAYGGTDGESVSVGIYQLQGNMNAPTVLNSTFNFKQFWNGRANNLREQALGPIHNPIEMGFSAAEAVSRLKKIPEYKESFQTITKRSLITSDDIADMIAEYEKTLITPNAKFDLFLKGKSTLSYEEQEGYNLFKTLGCATCHNGVNVGGNSFQKMGVIIPVKWDQKSSDRYALTKREIDKNVYKVPTLRNIALTAPYFHDGSAPTLKDAVKRMSYHNLGITLSDQESAYIISFLKTLTGKLPKTSLYR</sequence>
<comment type="subcellular location">
    <subcellularLocation>
        <location evidence="1">Periplasm</location>
    </subcellularLocation>
</comment>
<organism evidence="12 13">
    <name type="scientific">Sulfuricurvum kujiense (strain ATCC BAA-921 / DSM 16994 / JCM 11577 / YK-1)</name>
    <dbReference type="NCBI Taxonomy" id="709032"/>
    <lineage>
        <taxon>Bacteria</taxon>
        <taxon>Pseudomonadati</taxon>
        <taxon>Campylobacterota</taxon>
        <taxon>Epsilonproteobacteria</taxon>
        <taxon>Campylobacterales</taxon>
        <taxon>Sulfurimonadaceae</taxon>
        <taxon>Sulfuricurvum</taxon>
    </lineage>
</organism>
<dbReference type="SUPFAM" id="SSF46626">
    <property type="entry name" value="Cytochrome c"/>
    <property type="match status" value="2"/>
</dbReference>
<feature type="binding site" description="axial binding residue" evidence="9">
    <location>
        <position position="59"/>
    </location>
    <ligand>
        <name>heme c</name>
        <dbReference type="ChEBI" id="CHEBI:61717"/>
        <label>1</label>
    </ligand>
    <ligandPart>
        <name>Fe</name>
        <dbReference type="ChEBI" id="CHEBI:18248"/>
    </ligandPart>
</feature>
<dbReference type="EMBL" id="CP002355">
    <property type="protein sequence ID" value="ADR32887.1"/>
    <property type="molecule type" value="Genomic_DNA"/>
</dbReference>
<evidence type="ECO:0000256" key="10">
    <source>
        <dbReference type="SAM" id="SignalP"/>
    </source>
</evidence>
<dbReference type="Pfam" id="PF00034">
    <property type="entry name" value="Cytochrom_C"/>
    <property type="match status" value="1"/>
</dbReference>
<evidence type="ECO:0000256" key="8">
    <source>
        <dbReference type="PIRSR" id="PIRSR000294-1"/>
    </source>
</evidence>
<dbReference type="GO" id="GO:0009055">
    <property type="term" value="F:electron transfer activity"/>
    <property type="evidence" value="ECO:0007669"/>
    <property type="project" value="InterPro"/>
</dbReference>
<comment type="cofactor">
    <cofactor evidence="8">
        <name>heme</name>
        <dbReference type="ChEBI" id="CHEBI:30413"/>
    </cofactor>
    <text evidence="8">Binds 2 heme groups.</text>
</comment>
<dbReference type="InterPro" id="IPR004852">
    <property type="entry name" value="Di-haem_cyt_c_peroxidsae"/>
</dbReference>
<dbReference type="GO" id="GO:0042597">
    <property type="term" value="C:periplasmic space"/>
    <property type="evidence" value="ECO:0007669"/>
    <property type="project" value="UniProtKB-SubCell"/>
</dbReference>
<dbReference type="InterPro" id="IPR026259">
    <property type="entry name" value="MauG/Cytc_peroxidase"/>
</dbReference>
<dbReference type="EC" id="1.11.1.5" evidence="12"/>
<reference evidence="12 13" key="1">
    <citation type="journal article" date="2012" name="Stand. Genomic Sci.">
        <title>Complete genome sequence of the sulfur compounds oxidizing chemolithoautotroph Sulfuricurvum kujiense type strain (YK-1(T)).</title>
        <authorList>
            <person name="Han C."/>
            <person name="Kotsyurbenko O."/>
            <person name="Chertkov O."/>
            <person name="Held B."/>
            <person name="Lapidus A."/>
            <person name="Nolan M."/>
            <person name="Lucas S."/>
            <person name="Hammon N."/>
            <person name="Deshpande S."/>
            <person name="Cheng J.F."/>
            <person name="Tapia R."/>
            <person name="Goodwin L.A."/>
            <person name="Pitluck S."/>
            <person name="Liolios K."/>
            <person name="Pagani I."/>
            <person name="Ivanova N."/>
            <person name="Mavromatis K."/>
            <person name="Mikhailova N."/>
            <person name="Pati A."/>
            <person name="Chen A."/>
            <person name="Palaniappan K."/>
            <person name="Land M."/>
            <person name="Hauser L."/>
            <person name="Chang Y.J."/>
            <person name="Jeffries C.D."/>
            <person name="Brambilla E.M."/>
            <person name="Rohde M."/>
            <person name="Spring S."/>
            <person name="Sikorski J."/>
            <person name="Goker M."/>
            <person name="Woyke T."/>
            <person name="Bristow J."/>
            <person name="Eisen J.A."/>
            <person name="Markowitz V."/>
            <person name="Hugenholtz P."/>
            <person name="Kyrpides N.C."/>
            <person name="Klenk H.P."/>
            <person name="Detter J.C."/>
        </authorList>
    </citation>
    <scope>NUCLEOTIDE SEQUENCE [LARGE SCALE GENOMIC DNA]</scope>
    <source>
        <strain evidence="13">ATCC BAA-921 / DSM 16994 / JCM 11577 / YK-1</strain>
    </source>
</reference>
<dbReference type="PROSITE" id="PS51007">
    <property type="entry name" value="CYTC"/>
    <property type="match status" value="2"/>
</dbReference>
<dbReference type="Gene3D" id="1.10.760.10">
    <property type="entry name" value="Cytochrome c-like domain"/>
    <property type="match status" value="2"/>
</dbReference>
<dbReference type="AlphaFoldDB" id="E4TXX4"/>
<evidence type="ECO:0000256" key="9">
    <source>
        <dbReference type="PIRSR" id="PIRSR000294-2"/>
    </source>
</evidence>
<keyword evidence="2 8" id="KW-0349">Heme</keyword>
<evidence type="ECO:0000256" key="7">
    <source>
        <dbReference type="ARBA" id="ARBA00023004"/>
    </source>
</evidence>
<keyword evidence="13" id="KW-1185">Reference proteome</keyword>
<gene>
    <name evidence="12" type="ordered locus">Sulku_0220</name>
</gene>
<evidence type="ECO:0000256" key="1">
    <source>
        <dbReference type="ARBA" id="ARBA00004418"/>
    </source>
</evidence>
<keyword evidence="6 12" id="KW-0560">Oxidoreductase</keyword>
<proteinExistence type="predicted"/>
<name>E4TXX4_SULKY</name>
<dbReference type="KEGG" id="sku:Sulku_0220"/>
<keyword evidence="4 10" id="KW-0732">Signal</keyword>